<reference evidence="1 2" key="1">
    <citation type="submission" date="2020-04" db="EMBL/GenBank/DDBJ databases">
        <title>Novel species.</title>
        <authorList>
            <person name="Teo W.F.A."/>
            <person name="Lipun K."/>
            <person name="Srisuk N."/>
            <person name="Duangmal K."/>
        </authorList>
    </citation>
    <scope>NUCLEOTIDE SEQUENCE [LARGE SCALE GENOMIC DNA]</scope>
    <source>
        <strain evidence="1 2">K13G38</strain>
    </source>
</reference>
<keyword evidence="2" id="KW-1185">Reference proteome</keyword>
<name>A0ABX1JEI9_9PSEU</name>
<dbReference type="Proteomes" id="UP000715441">
    <property type="component" value="Unassembled WGS sequence"/>
</dbReference>
<organism evidence="1 2">
    <name type="scientific">Amycolatopsis acididurans</name>
    <dbReference type="NCBI Taxonomy" id="2724524"/>
    <lineage>
        <taxon>Bacteria</taxon>
        <taxon>Bacillati</taxon>
        <taxon>Actinomycetota</taxon>
        <taxon>Actinomycetes</taxon>
        <taxon>Pseudonocardiales</taxon>
        <taxon>Pseudonocardiaceae</taxon>
        <taxon>Amycolatopsis</taxon>
    </lineage>
</organism>
<evidence type="ECO:0000313" key="2">
    <source>
        <dbReference type="Proteomes" id="UP000715441"/>
    </source>
</evidence>
<dbReference type="RefSeq" id="WP_168521490.1">
    <property type="nucleotide sequence ID" value="NZ_JAAXLS010000047.1"/>
</dbReference>
<evidence type="ECO:0000313" key="1">
    <source>
        <dbReference type="EMBL" id="NKQ58043.1"/>
    </source>
</evidence>
<gene>
    <name evidence="1" type="ORF">HFP15_34805</name>
</gene>
<proteinExistence type="predicted"/>
<dbReference type="EMBL" id="JAAXLS010000047">
    <property type="protein sequence ID" value="NKQ58043.1"/>
    <property type="molecule type" value="Genomic_DNA"/>
</dbReference>
<sequence length="55" mass="5949">MLGFLRRARRSVRPGGFGADGWGRESGPNAMDEFLETKAVQMDLIGADRDPLVAG</sequence>
<accession>A0ABX1JEI9</accession>
<protein>
    <submittedName>
        <fullName evidence="1">Aldehyde dehydrogenase</fullName>
    </submittedName>
</protein>
<comment type="caution">
    <text evidence="1">The sequence shown here is derived from an EMBL/GenBank/DDBJ whole genome shotgun (WGS) entry which is preliminary data.</text>
</comment>